<organism evidence="2 3">
    <name type="scientific">Chitinophaga silvisoli</name>
    <dbReference type="NCBI Taxonomy" id="2291814"/>
    <lineage>
        <taxon>Bacteria</taxon>
        <taxon>Pseudomonadati</taxon>
        <taxon>Bacteroidota</taxon>
        <taxon>Chitinophagia</taxon>
        <taxon>Chitinophagales</taxon>
        <taxon>Chitinophagaceae</taxon>
        <taxon>Chitinophaga</taxon>
    </lineage>
</organism>
<evidence type="ECO:0000313" key="3">
    <source>
        <dbReference type="Proteomes" id="UP000261174"/>
    </source>
</evidence>
<dbReference type="RefSeq" id="WP_116856678.1">
    <property type="nucleotide sequence ID" value="NZ_QTJV01000013.1"/>
</dbReference>
<accession>A0A3E1NUD8</accession>
<dbReference type="EMBL" id="QTJV01000013">
    <property type="protein sequence ID" value="RFM31523.1"/>
    <property type="molecule type" value="Genomic_DNA"/>
</dbReference>
<sequence length="152" mass="17094">MQTVYVDTSVFGGCYETDHSKDSLQLLNEFKRGEKKMMISELVIEELNDARHEIRILPLEVPVIFSIMAPVSFRARMLAQKYIQDGVLSAKSIYDALHIATATLQGANTVASLNFRHMVNSGKIKHINAINTDMGFRTIEIKTPKEIINPSL</sequence>
<proteinExistence type="predicted"/>
<dbReference type="SUPFAM" id="SSF88723">
    <property type="entry name" value="PIN domain-like"/>
    <property type="match status" value="1"/>
</dbReference>
<gene>
    <name evidence="2" type="ORF">DXN04_27795</name>
</gene>
<dbReference type="Proteomes" id="UP000261174">
    <property type="component" value="Unassembled WGS sequence"/>
</dbReference>
<evidence type="ECO:0000259" key="1">
    <source>
        <dbReference type="Pfam" id="PF01850"/>
    </source>
</evidence>
<dbReference type="InterPro" id="IPR029060">
    <property type="entry name" value="PIN-like_dom_sf"/>
</dbReference>
<keyword evidence="3" id="KW-1185">Reference proteome</keyword>
<dbReference type="AlphaFoldDB" id="A0A3E1NUD8"/>
<protein>
    <submittedName>
        <fullName evidence="2">PIN domain-containing protein</fullName>
    </submittedName>
</protein>
<comment type="caution">
    <text evidence="2">The sequence shown here is derived from an EMBL/GenBank/DDBJ whole genome shotgun (WGS) entry which is preliminary data.</text>
</comment>
<dbReference type="OrthoDB" id="9799824at2"/>
<feature type="domain" description="PIN" evidence="1">
    <location>
        <begin position="4"/>
        <end position="113"/>
    </location>
</feature>
<dbReference type="InterPro" id="IPR002716">
    <property type="entry name" value="PIN_dom"/>
</dbReference>
<name>A0A3E1NUD8_9BACT</name>
<dbReference type="Pfam" id="PF01850">
    <property type="entry name" value="PIN"/>
    <property type="match status" value="1"/>
</dbReference>
<reference evidence="2 3" key="1">
    <citation type="submission" date="2018-08" db="EMBL/GenBank/DDBJ databases">
        <title>Chitinophaga sp. K20C18050901, a novel bacterium isolated from forest soil.</title>
        <authorList>
            <person name="Wang C."/>
        </authorList>
    </citation>
    <scope>NUCLEOTIDE SEQUENCE [LARGE SCALE GENOMIC DNA]</scope>
    <source>
        <strain evidence="2 3">K20C18050901</strain>
    </source>
</reference>
<evidence type="ECO:0000313" key="2">
    <source>
        <dbReference type="EMBL" id="RFM31523.1"/>
    </source>
</evidence>